<comment type="caution">
    <text evidence="3">The sequence shown here is derived from an EMBL/GenBank/DDBJ whole genome shotgun (WGS) entry which is preliminary data.</text>
</comment>
<dbReference type="Pfam" id="PF00226">
    <property type="entry name" value="DnaJ"/>
    <property type="match status" value="1"/>
</dbReference>
<evidence type="ECO:0000259" key="2">
    <source>
        <dbReference type="PROSITE" id="PS50076"/>
    </source>
</evidence>
<keyword evidence="1" id="KW-0472">Membrane</keyword>
<keyword evidence="1" id="KW-0812">Transmembrane</keyword>
<feature type="domain" description="J" evidence="2">
    <location>
        <begin position="26"/>
        <end position="90"/>
    </location>
</feature>
<dbReference type="PANTHER" id="PTHR44825">
    <property type="match status" value="1"/>
</dbReference>
<keyword evidence="1" id="KW-1133">Transmembrane helix</keyword>
<evidence type="ECO:0000313" key="3">
    <source>
        <dbReference type="EMBL" id="CAG4951006.1"/>
    </source>
</evidence>
<dbReference type="PANTHER" id="PTHR44825:SF1">
    <property type="entry name" value="DNAJ HOMOLOG SUBFAMILY C MEMBER 4"/>
    <property type="match status" value="1"/>
</dbReference>
<keyword evidence="4" id="KW-1185">Reference proteome</keyword>
<dbReference type="EMBL" id="CAJQZP010000246">
    <property type="protein sequence ID" value="CAG4951006.1"/>
    <property type="molecule type" value="Genomic_DNA"/>
</dbReference>
<protein>
    <submittedName>
        <fullName evidence="3">(apollo) hypothetical protein</fullName>
    </submittedName>
</protein>
<evidence type="ECO:0000256" key="1">
    <source>
        <dbReference type="SAM" id="Phobius"/>
    </source>
</evidence>
<proteinExistence type="predicted"/>
<reference evidence="3" key="1">
    <citation type="submission" date="2021-04" db="EMBL/GenBank/DDBJ databases">
        <authorList>
            <person name="Tunstrom K."/>
        </authorList>
    </citation>
    <scope>NUCLEOTIDE SEQUENCE</scope>
</reference>
<sequence length="273" mass="31373">MFFIKRYPDYKSICICTRLYSFAKKSHYDILNLRKNCSDKDIKEAYIKLSKEYHPDMNKNARAQEQFVQVQEAYNVLGKPNTRAQYDSMIEIEINSASYAYRPHVPYNLRNNPQYGFYQENRSTGYKSNSYYGVKGVNKLPNTTIIMLCFGIAIVGVILQVVVIRNAYLSHRRQIREKNMMLAEELDKVRASAQGKTNEAQTRMMLEKIVTAANPTMATASLGQALASEKKKSLQTCRRCKNLKDSGSDCGYCTTHNDITYSEIAKKITSYLY</sequence>
<dbReference type="SMART" id="SM00271">
    <property type="entry name" value="DnaJ"/>
    <property type="match status" value="1"/>
</dbReference>
<evidence type="ECO:0000313" key="4">
    <source>
        <dbReference type="Proteomes" id="UP000691718"/>
    </source>
</evidence>
<dbReference type="CDD" id="cd06257">
    <property type="entry name" value="DnaJ"/>
    <property type="match status" value="1"/>
</dbReference>
<dbReference type="Proteomes" id="UP000691718">
    <property type="component" value="Unassembled WGS sequence"/>
</dbReference>
<organism evidence="3 4">
    <name type="scientific">Parnassius apollo</name>
    <name type="common">Apollo butterfly</name>
    <name type="synonym">Papilio apollo</name>
    <dbReference type="NCBI Taxonomy" id="110799"/>
    <lineage>
        <taxon>Eukaryota</taxon>
        <taxon>Metazoa</taxon>
        <taxon>Ecdysozoa</taxon>
        <taxon>Arthropoda</taxon>
        <taxon>Hexapoda</taxon>
        <taxon>Insecta</taxon>
        <taxon>Pterygota</taxon>
        <taxon>Neoptera</taxon>
        <taxon>Endopterygota</taxon>
        <taxon>Lepidoptera</taxon>
        <taxon>Glossata</taxon>
        <taxon>Ditrysia</taxon>
        <taxon>Papilionoidea</taxon>
        <taxon>Papilionidae</taxon>
        <taxon>Parnassiinae</taxon>
        <taxon>Parnassini</taxon>
        <taxon>Parnassius</taxon>
        <taxon>Parnassius</taxon>
    </lineage>
</organism>
<dbReference type="PROSITE" id="PS50076">
    <property type="entry name" value="DNAJ_2"/>
    <property type="match status" value="1"/>
</dbReference>
<gene>
    <name evidence="3" type="ORF">PAPOLLO_LOCUS4313</name>
</gene>
<name>A0A8S3WB38_PARAO</name>
<dbReference type="InterPro" id="IPR052763">
    <property type="entry name" value="DnaJ_C4"/>
</dbReference>
<dbReference type="AlphaFoldDB" id="A0A8S3WB38"/>
<dbReference type="OrthoDB" id="445556at2759"/>
<accession>A0A8S3WB38</accession>
<feature type="transmembrane region" description="Helical" evidence="1">
    <location>
        <begin position="145"/>
        <end position="168"/>
    </location>
</feature>
<dbReference type="InterPro" id="IPR001623">
    <property type="entry name" value="DnaJ_domain"/>
</dbReference>